<dbReference type="Pfam" id="PF23055">
    <property type="entry name" value="DUF7041"/>
    <property type="match status" value="1"/>
</dbReference>
<sequence>MASDILGTTKQGRVQVPPFWPERPAIWFAQLEGQFELAGITADKTKFYYVTSNLDQKAALEVEDIITTPPATGKYQKIKDEICKRLSVSQEQRIRQLLEGEEIGDRTPSQFLRHLRNLAGSSSIVPDDFLRTIWVSRLPRTMQAILATQDSADLNKVAELADKIKETNSCGQIAPLNWQTKSKKPTRVDK</sequence>
<accession>A0AAV8VC38</accession>
<organism evidence="2 3">
    <name type="scientific">Exocentrus adspersus</name>
    <dbReference type="NCBI Taxonomy" id="1586481"/>
    <lineage>
        <taxon>Eukaryota</taxon>
        <taxon>Metazoa</taxon>
        <taxon>Ecdysozoa</taxon>
        <taxon>Arthropoda</taxon>
        <taxon>Hexapoda</taxon>
        <taxon>Insecta</taxon>
        <taxon>Pterygota</taxon>
        <taxon>Neoptera</taxon>
        <taxon>Endopterygota</taxon>
        <taxon>Coleoptera</taxon>
        <taxon>Polyphaga</taxon>
        <taxon>Cucujiformia</taxon>
        <taxon>Chrysomeloidea</taxon>
        <taxon>Cerambycidae</taxon>
        <taxon>Lamiinae</taxon>
        <taxon>Acanthocinini</taxon>
        <taxon>Exocentrus</taxon>
    </lineage>
</organism>
<evidence type="ECO:0000313" key="3">
    <source>
        <dbReference type="Proteomes" id="UP001159042"/>
    </source>
</evidence>
<evidence type="ECO:0000259" key="1">
    <source>
        <dbReference type="Pfam" id="PF23055"/>
    </source>
</evidence>
<feature type="domain" description="DUF7041" evidence="1">
    <location>
        <begin position="16"/>
        <end position="99"/>
    </location>
</feature>
<name>A0AAV8VC38_9CUCU</name>
<dbReference type="InterPro" id="IPR055469">
    <property type="entry name" value="DUF7041"/>
</dbReference>
<evidence type="ECO:0000313" key="2">
    <source>
        <dbReference type="EMBL" id="KAJ8911572.1"/>
    </source>
</evidence>
<gene>
    <name evidence="2" type="ORF">NQ315_008915</name>
</gene>
<dbReference type="PANTHER" id="PTHR33327">
    <property type="entry name" value="ENDONUCLEASE"/>
    <property type="match status" value="1"/>
</dbReference>
<keyword evidence="3" id="KW-1185">Reference proteome</keyword>
<protein>
    <recommendedName>
        <fullName evidence="1">DUF7041 domain-containing protein</fullName>
    </recommendedName>
</protein>
<proteinExistence type="predicted"/>
<dbReference type="EMBL" id="JANEYG010000179">
    <property type="protein sequence ID" value="KAJ8911572.1"/>
    <property type="molecule type" value="Genomic_DNA"/>
</dbReference>
<reference evidence="2 3" key="1">
    <citation type="journal article" date="2023" name="Insect Mol. Biol.">
        <title>Genome sequencing provides insights into the evolution of gene families encoding plant cell wall-degrading enzymes in longhorned beetles.</title>
        <authorList>
            <person name="Shin N.R."/>
            <person name="Okamura Y."/>
            <person name="Kirsch R."/>
            <person name="Pauchet Y."/>
        </authorList>
    </citation>
    <scope>NUCLEOTIDE SEQUENCE [LARGE SCALE GENOMIC DNA]</scope>
    <source>
        <strain evidence="2">EAD_L_NR</strain>
    </source>
</reference>
<dbReference type="PANTHER" id="PTHR33327:SF3">
    <property type="entry name" value="RNA-DIRECTED DNA POLYMERASE"/>
    <property type="match status" value="1"/>
</dbReference>
<dbReference type="Proteomes" id="UP001159042">
    <property type="component" value="Unassembled WGS sequence"/>
</dbReference>
<dbReference type="AlphaFoldDB" id="A0AAV8VC38"/>
<comment type="caution">
    <text evidence="2">The sequence shown here is derived from an EMBL/GenBank/DDBJ whole genome shotgun (WGS) entry which is preliminary data.</text>
</comment>